<dbReference type="Proteomes" id="UP000664169">
    <property type="component" value="Unassembled WGS sequence"/>
</dbReference>
<keyword evidence="1" id="KW-1133">Transmembrane helix</keyword>
<reference evidence="3" key="1">
    <citation type="submission" date="2021-03" db="EMBL/GenBank/DDBJ databases">
        <authorList>
            <person name="Tagirdzhanova G."/>
        </authorList>
    </citation>
    <scope>NUCLEOTIDE SEQUENCE</scope>
</reference>
<organism evidence="3 4">
    <name type="scientific">Gomphillus americanus</name>
    <dbReference type="NCBI Taxonomy" id="1940652"/>
    <lineage>
        <taxon>Eukaryota</taxon>
        <taxon>Fungi</taxon>
        <taxon>Dikarya</taxon>
        <taxon>Ascomycota</taxon>
        <taxon>Pezizomycotina</taxon>
        <taxon>Lecanoromycetes</taxon>
        <taxon>OSLEUM clade</taxon>
        <taxon>Ostropomycetidae</taxon>
        <taxon>Ostropales</taxon>
        <taxon>Graphidaceae</taxon>
        <taxon>Gomphilloideae</taxon>
        <taxon>Gomphillus</taxon>
    </lineage>
</organism>
<keyword evidence="2" id="KW-0732">Signal</keyword>
<evidence type="ECO:0000256" key="2">
    <source>
        <dbReference type="SAM" id="SignalP"/>
    </source>
</evidence>
<accession>A0A8H3IJC0</accession>
<sequence length="290" mass="31730">MLASRLALLSASLALAAHVSSDHDEKVLQANTPDRSYHLGERFPVECLNRTLESGEHIMDASGELVYVPFATCEETGKPLQFEFGSEKDINCTIASLSDPMYHLFEFYIHNDAPLSCRVPSIPVSPYDTSSPHEYTTFQIALTGTLQLSHLHINPQLNVIMHTTSTTGKEKGKASNLEGQILAATAYSLPPTKSSPRVIIGDALPLRFTVRWYSARTLPPSTSKLSSGLGGHVHLSTVVYCILSFGGGVAVSLAYFRGIELPRRMRRYGFEKLGVSEPSRGGYAFPGKRD</sequence>
<feature type="signal peptide" evidence="2">
    <location>
        <begin position="1"/>
        <end position="21"/>
    </location>
</feature>
<dbReference type="EMBL" id="CAJPDQ010000010">
    <property type="protein sequence ID" value="CAF9915774.1"/>
    <property type="molecule type" value="Genomic_DNA"/>
</dbReference>
<feature type="transmembrane region" description="Helical" evidence="1">
    <location>
        <begin position="233"/>
        <end position="256"/>
    </location>
</feature>
<protein>
    <submittedName>
        <fullName evidence="3">Uncharacterized protein</fullName>
    </submittedName>
</protein>
<comment type="caution">
    <text evidence="3">The sequence shown here is derived from an EMBL/GenBank/DDBJ whole genome shotgun (WGS) entry which is preliminary data.</text>
</comment>
<evidence type="ECO:0000313" key="4">
    <source>
        <dbReference type="Proteomes" id="UP000664169"/>
    </source>
</evidence>
<name>A0A8H3IJC0_9LECA</name>
<evidence type="ECO:0000256" key="1">
    <source>
        <dbReference type="SAM" id="Phobius"/>
    </source>
</evidence>
<keyword evidence="4" id="KW-1185">Reference proteome</keyword>
<feature type="chain" id="PRO_5034825602" evidence="2">
    <location>
        <begin position="22"/>
        <end position="290"/>
    </location>
</feature>
<dbReference type="AlphaFoldDB" id="A0A8H3IJC0"/>
<keyword evidence="1" id="KW-0472">Membrane</keyword>
<gene>
    <name evidence="3" type="ORF">GOMPHAMPRED_000848</name>
</gene>
<dbReference type="PANTHER" id="PTHR40368:SF1">
    <property type="entry name" value="YALI0F14399P"/>
    <property type="match status" value="1"/>
</dbReference>
<proteinExistence type="predicted"/>
<evidence type="ECO:0000313" key="3">
    <source>
        <dbReference type="EMBL" id="CAF9915774.1"/>
    </source>
</evidence>
<dbReference type="OrthoDB" id="18530at2759"/>
<dbReference type="PANTHER" id="PTHR40368">
    <property type="entry name" value="YALI0F14399P"/>
    <property type="match status" value="1"/>
</dbReference>
<keyword evidence="1" id="KW-0812">Transmembrane</keyword>